<sequence length="1228" mass="137657">MSTSTAQSIDDLLQVLQKGEAIVIAGTGVSASVACSNKLIRSWSLLLKHGIDFCCSHAQDINEISESCRTFDATSSASLDELLAIGDEVQQYLIKNNLMERWLEVVFAGLSPEDQRLIRALEKLKVPIATTNYDRLFEDITGLPGISWRDTAKLHRFLNGQEQAILHLHGHFRDPNSIILGKRSYDELLEQEFALFAEKSLFSRYNVIFIGFGDSTKDPNFSRLLTWSRAHLSATQVFRVVRQSELDKLREEHQTLGYNIQLISYGADYSDLTPFLERLAYQLPVVPPIPKNLPAVPDNIGRGELIETVVDKLVRPGNKPIGLLGGAGIGKSNTILNVLYHRKTAIQFGEQRYFVRCEAVTTSDLLWSQTLDTLGLQPSRDLSPQQQVEHFLVEQPTLLVFDNAETPWERFGPVFESILGRLKSLTNLRLVVTYRGKAIPGTRIGWDSITVPALTEEQSRALFLNLTGEVFANDPALPRLLRAVDYLPLAVTLLAERAKDEQRLAALEQKWEQRKTDLLKLDPANKDLNLEVSILLSFDSPRLSDTGRELFKALCWLPDGIQRADWESAFPDYEDDLNALLRVVLAEEDSIGRVRVLAPIREVINRKFSPDPLWLEPTVRKIVNIAAESGRQVSFQEGAFTRVQAEWLNLNQIFSKCDYTEWLIDALTDLTLFSSFSGLYLTNFLTKAAQITKTNQWQQLQANCLRSLGGVAFLQSDNARAITYYEQAQPLYEQVGDLLGKANCLRSLGDVAFRQSDNARAITYYEQAQPLYEQVGDLLGKANCLKSLGDVAFRQSDNARAITYYEQAQPLYEQVGDLLGKANCLKSLGDVAFLQSDNARAITYYEQAQPLYEQVGDLLGKANCLKSLGDVAFRQSDNARAITYYEQAQPLYEQVGDLLGKANCLKSLGDVAFRQSDNARAITYYEQAQPLYEQVGDLLGKANCLRSLGDVAFRQSDNARAITYYEQAQPLYEQVGDLLGKANCLKSLGDVAFLQSDNARAITYYEQAQPLYEQVGDLLGKANCLKSLGDVAFLQSDNARAITYYEQAQPLYEQVGDLLGKANCLKSLGDVAFRQSDNARAITYYEQAQPLYEQVGDLLGKANCLKSLGDVAFLQSDNARAITYYEQAQPLYEQVGDLLGKANCLKSLGDVAFRQSDSGGGDKLYEVAIRLYNQINDHYSLGRAYYYWSLYASDDTIRQERRCKAKTVWEGVNMHYLVEQTGLTDACQ</sequence>
<dbReference type="InterPro" id="IPR027417">
    <property type="entry name" value="P-loop_NTPase"/>
</dbReference>
<proteinExistence type="predicted"/>
<dbReference type="Pfam" id="PF13424">
    <property type="entry name" value="TPR_12"/>
    <property type="match status" value="5"/>
</dbReference>
<protein>
    <submittedName>
        <fullName evidence="1">Tetratricopeptide repeat protein</fullName>
    </submittedName>
</protein>
<dbReference type="RefSeq" id="WP_171738315.1">
    <property type="nucleotide sequence ID" value="NZ_CP053435.1"/>
</dbReference>
<gene>
    <name evidence="1" type="ORF">HNV11_03365</name>
</gene>
<reference evidence="1 2" key="1">
    <citation type="submission" date="2020-05" db="EMBL/GenBank/DDBJ databases">
        <title>Genome sequencing of Spirosoma sp. TS118.</title>
        <authorList>
            <person name="Lee J.-H."/>
            <person name="Jeong S."/>
            <person name="Zhao L."/>
            <person name="Jung J.-H."/>
            <person name="Kim M.-K."/>
            <person name="Lim S."/>
        </authorList>
    </citation>
    <scope>NUCLEOTIDE SEQUENCE [LARGE SCALE GENOMIC DNA]</scope>
    <source>
        <strain evidence="1 2">TS118</strain>
    </source>
</reference>
<dbReference type="Gene3D" id="1.25.40.10">
    <property type="entry name" value="Tetratricopeptide repeat domain"/>
    <property type="match status" value="3"/>
</dbReference>
<evidence type="ECO:0000313" key="1">
    <source>
        <dbReference type="EMBL" id="QJW88478.1"/>
    </source>
</evidence>
<dbReference type="PANTHER" id="PTHR47691:SF3">
    <property type="entry name" value="HTH-TYPE TRANSCRIPTIONAL REGULATOR RV0890C-RELATED"/>
    <property type="match status" value="1"/>
</dbReference>
<name>A0A6M5Y145_9BACT</name>
<dbReference type="Gene3D" id="3.40.50.300">
    <property type="entry name" value="P-loop containing nucleotide triphosphate hydrolases"/>
    <property type="match status" value="1"/>
</dbReference>
<dbReference type="InterPro" id="IPR019734">
    <property type="entry name" value="TPR_rpt"/>
</dbReference>
<evidence type="ECO:0000313" key="2">
    <source>
        <dbReference type="Proteomes" id="UP000502756"/>
    </source>
</evidence>
<dbReference type="GO" id="GO:0043531">
    <property type="term" value="F:ADP binding"/>
    <property type="evidence" value="ECO:0007669"/>
    <property type="project" value="InterPro"/>
</dbReference>
<keyword evidence="2" id="KW-1185">Reference proteome</keyword>
<dbReference type="Proteomes" id="UP000502756">
    <property type="component" value="Chromosome"/>
</dbReference>
<dbReference type="SUPFAM" id="SSF52540">
    <property type="entry name" value="P-loop containing nucleoside triphosphate hydrolases"/>
    <property type="match status" value="1"/>
</dbReference>
<dbReference type="Pfam" id="PF13289">
    <property type="entry name" value="SIR2_2"/>
    <property type="match status" value="1"/>
</dbReference>
<dbReference type="SUPFAM" id="SSF48452">
    <property type="entry name" value="TPR-like"/>
    <property type="match status" value="3"/>
</dbReference>
<dbReference type="AlphaFoldDB" id="A0A6M5Y145"/>
<dbReference type="EMBL" id="CP053435">
    <property type="protein sequence ID" value="QJW88478.1"/>
    <property type="molecule type" value="Genomic_DNA"/>
</dbReference>
<dbReference type="InterPro" id="IPR011990">
    <property type="entry name" value="TPR-like_helical_dom_sf"/>
</dbReference>
<dbReference type="SMART" id="SM00028">
    <property type="entry name" value="TPR"/>
    <property type="match status" value="11"/>
</dbReference>
<dbReference type="PANTHER" id="PTHR47691">
    <property type="entry name" value="REGULATOR-RELATED"/>
    <property type="match status" value="1"/>
</dbReference>
<dbReference type="KEGG" id="stae:HNV11_03365"/>
<accession>A0A6M5Y145</accession>
<organism evidence="1 2">
    <name type="scientific">Spirosoma taeanense</name>
    <dbReference type="NCBI Taxonomy" id="2735870"/>
    <lineage>
        <taxon>Bacteria</taxon>
        <taxon>Pseudomonadati</taxon>
        <taxon>Bacteroidota</taxon>
        <taxon>Cytophagia</taxon>
        <taxon>Cytophagales</taxon>
        <taxon>Cytophagaceae</taxon>
        <taxon>Spirosoma</taxon>
    </lineage>
</organism>